<accession>A0ABT0ZFD2</accession>
<comment type="caution">
    <text evidence="2">The sequence shown here is derived from an EMBL/GenBank/DDBJ whole genome shotgun (WGS) entry which is preliminary data.</text>
</comment>
<keyword evidence="1" id="KW-0472">Membrane</keyword>
<proteinExistence type="predicted"/>
<reference evidence="2 3" key="1">
    <citation type="submission" date="2022-05" db="EMBL/GenBank/DDBJ databases">
        <title>Streptomyces sp. nov. RY43-2 isolated from soil of a peat swamp forest.</title>
        <authorList>
            <person name="Kanchanasin P."/>
            <person name="Tanasupawat S."/>
            <person name="Phongsopitanun W."/>
        </authorList>
    </citation>
    <scope>NUCLEOTIDE SEQUENCE [LARGE SCALE GENOMIC DNA]</scope>
    <source>
        <strain evidence="2 3">RY43-2</strain>
    </source>
</reference>
<dbReference type="PANTHER" id="PTHR37314:SF4">
    <property type="entry name" value="UPF0700 TRANSMEMBRANE PROTEIN YOAK"/>
    <property type="match status" value="1"/>
</dbReference>
<organism evidence="2 3">
    <name type="scientific">Streptomyces macrolidinus</name>
    <dbReference type="NCBI Taxonomy" id="2952607"/>
    <lineage>
        <taxon>Bacteria</taxon>
        <taxon>Bacillati</taxon>
        <taxon>Actinomycetota</taxon>
        <taxon>Actinomycetes</taxon>
        <taxon>Kitasatosporales</taxon>
        <taxon>Streptomycetaceae</taxon>
        <taxon>Streptomyces</taxon>
    </lineage>
</organism>
<evidence type="ECO:0000313" key="2">
    <source>
        <dbReference type="EMBL" id="MCN9242267.1"/>
    </source>
</evidence>
<gene>
    <name evidence="2" type="ORF">NGF19_15950</name>
</gene>
<evidence type="ECO:0000256" key="1">
    <source>
        <dbReference type="SAM" id="Phobius"/>
    </source>
</evidence>
<feature type="transmembrane region" description="Helical" evidence="1">
    <location>
        <begin position="71"/>
        <end position="93"/>
    </location>
</feature>
<feature type="transmembrane region" description="Helical" evidence="1">
    <location>
        <begin position="105"/>
        <end position="126"/>
    </location>
</feature>
<dbReference type="Proteomes" id="UP001523219">
    <property type="component" value="Unassembled WGS sequence"/>
</dbReference>
<keyword evidence="1" id="KW-0812">Transmembrane</keyword>
<feature type="transmembrane region" description="Helical" evidence="1">
    <location>
        <begin position="190"/>
        <end position="207"/>
    </location>
</feature>
<name>A0ABT0ZFD2_9ACTN</name>
<keyword evidence="1" id="KW-1133">Transmembrane helix</keyword>
<feature type="transmembrane region" description="Helical" evidence="1">
    <location>
        <begin position="21"/>
        <end position="41"/>
    </location>
</feature>
<dbReference type="PANTHER" id="PTHR37314">
    <property type="entry name" value="SLR0142 PROTEIN"/>
    <property type="match status" value="1"/>
</dbReference>
<protein>
    <submittedName>
        <fullName evidence="2">DUF1275 domain-containing protein</fullName>
    </submittedName>
</protein>
<feature type="transmembrane region" description="Helical" evidence="1">
    <location>
        <begin position="213"/>
        <end position="236"/>
    </location>
</feature>
<keyword evidence="3" id="KW-1185">Reference proteome</keyword>
<sequence>MAARQGPADGGTERDGEPGRALRVAVVVLVAASGAVEAISFTALDHVFAGVMTSNLALLGMAIGRSSGAGVTAALLALAGFGAGATVVAWVTHGRKGVPAYWPPRVLLCLAGEVALLAVGAGVWAASGGAPGAVARDALQCGAALAMGAQAAAMVAAGRAAAPTTYLTGTLATYIVRGVGRASARPDRWVPARFGALIAGAAAALALRRAAPAWAGTLPLVLVMAAVLTACGPLLARRSATGGRTGT</sequence>
<dbReference type="RefSeq" id="WP_252425571.1">
    <property type="nucleotide sequence ID" value="NZ_JAMWMR010000012.1"/>
</dbReference>
<dbReference type="EMBL" id="JAMWMR010000012">
    <property type="protein sequence ID" value="MCN9242267.1"/>
    <property type="molecule type" value="Genomic_DNA"/>
</dbReference>
<evidence type="ECO:0000313" key="3">
    <source>
        <dbReference type="Proteomes" id="UP001523219"/>
    </source>
</evidence>
<dbReference type="Pfam" id="PF06912">
    <property type="entry name" value="DUF1275"/>
    <property type="match status" value="1"/>
</dbReference>
<dbReference type="InterPro" id="IPR010699">
    <property type="entry name" value="DUF1275"/>
</dbReference>